<dbReference type="Gene3D" id="1.10.760.10">
    <property type="entry name" value="Cytochrome c-like domain"/>
    <property type="match status" value="1"/>
</dbReference>
<dbReference type="Proteomes" id="UP000474777">
    <property type="component" value="Unassembled WGS sequence"/>
</dbReference>
<dbReference type="GO" id="GO:0046872">
    <property type="term" value="F:metal ion binding"/>
    <property type="evidence" value="ECO:0007669"/>
    <property type="project" value="UniProtKB-KW"/>
</dbReference>
<evidence type="ECO:0000256" key="2">
    <source>
        <dbReference type="ARBA" id="ARBA00022723"/>
    </source>
</evidence>
<dbReference type="InterPro" id="IPR051459">
    <property type="entry name" value="Cytochrome_c-type_DH"/>
</dbReference>
<gene>
    <name evidence="6" type="ORF">GXP69_05890</name>
</gene>
<dbReference type="PANTHER" id="PTHR35008:SF8">
    <property type="entry name" value="ALCOHOL DEHYDROGENASE CYTOCHROME C SUBUNIT"/>
    <property type="match status" value="1"/>
</dbReference>
<reference evidence="6 7" key="1">
    <citation type="submission" date="2020-02" db="EMBL/GenBank/DDBJ databases">
        <authorList>
            <person name="Kim M.K."/>
        </authorList>
    </citation>
    <scope>NUCLEOTIDE SEQUENCE [LARGE SCALE GENOMIC DNA]</scope>
    <source>
        <strain evidence="6 7">BT327</strain>
    </source>
</reference>
<sequence>MKKSRLVTGFLGLMALTTLTQCFTDKQNQGQKLYAQNCQSCHMDDGSGLRGLIPPIAKADYLQTHRDELACLIRHGADGPMIVNGIEYNKEMPGAHQLGPDEITNLLNYIQTSFGNNNPRYTLTEVTQMLEACPVPYEAH</sequence>
<comment type="caution">
    <text evidence="6">The sequence shown here is derived from an EMBL/GenBank/DDBJ whole genome shotgun (WGS) entry which is preliminary data.</text>
</comment>
<dbReference type="PANTHER" id="PTHR35008">
    <property type="entry name" value="BLL4482 PROTEIN-RELATED"/>
    <property type="match status" value="1"/>
</dbReference>
<dbReference type="AlphaFoldDB" id="A0A6B3LUH4"/>
<organism evidence="6 7">
    <name type="scientific">Pontibacter burrus</name>
    <dbReference type="NCBI Taxonomy" id="2704466"/>
    <lineage>
        <taxon>Bacteria</taxon>
        <taxon>Pseudomonadati</taxon>
        <taxon>Bacteroidota</taxon>
        <taxon>Cytophagia</taxon>
        <taxon>Cytophagales</taxon>
        <taxon>Hymenobacteraceae</taxon>
        <taxon>Pontibacter</taxon>
    </lineage>
</organism>
<dbReference type="EMBL" id="JAAGWD010000002">
    <property type="protein sequence ID" value="NEM97217.1"/>
    <property type="molecule type" value="Genomic_DNA"/>
</dbReference>
<evidence type="ECO:0000256" key="3">
    <source>
        <dbReference type="ARBA" id="ARBA00023004"/>
    </source>
</evidence>
<dbReference type="PROSITE" id="PS51007">
    <property type="entry name" value="CYTC"/>
    <property type="match status" value="1"/>
</dbReference>
<dbReference type="InterPro" id="IPR036909">
    <property type="entry name" value="Cyt_c-like_dom_sf"/>
</dbReference>
<dbReference type="Pfam" id="PF00034">
    <property type="entry name" value="Cytochrom_C"/>
    <property type="match status" value="1"/>
</dbReference>
<evidence type="ECO:0000313" key="7">
    <source>
        <dbReference type="Proteomes" id="UP000474777"/>
    </source>
</evidence>
<dbReference type="RefSeq" id="WP_163913395.1">
    <property type="nucleotide sequence ID" value="NZ_JAAGWD010000002.1"/>
</dbReference>
<protein>
    <submittedName>
        <fullName evidence="6">Cytochrome c</fullName>
    </submittedName>
</protein>
<evidence type="ECO:0000256" key="1">
    <source>
        <dbReference type="ARBA" id="ARBA00022617"/>
    </source>
</evidence>
<feature type="domain" description="Cytochrome c" evidence="5">
    <location>
        <begin position="25"/>
        <end position="114"/>
    </location>
</feature>
<name>A0A6B3LUH4_9BACT</name>
<proteinExistence type="predicted"/>
<accession>A0A6B3LUH4</accession>
<dbReference type="GO" id="GO:0020037">
    <property type="term" value="F:heme binding"/>
    <property type="evidence" value="ECO:0007669"/>
    <property type="project" value="InterPro"/>
</dbReference>
<evidence type="ECO:0000313" key="6">
    <source>
        <dbReference type="EMBL" id="NEM97217.1"/>
    </source>
</evidence>
<dbReference type="InterPro" id="IPR009056">
    <property type="entry name" value="Cyt_c-like_dom"/>
</dbReference>
<keyword evidence="2 4" id="KW-0479">Metal-binding</keyword>
<keyword evidence="1 4" id="KW-0349">Heme</keyword>
<keyword evidence="7" id="KW-1185">Reference proteome</keyword>
<evidence type="ECO:0000256" key="4">
    <source>
        <dbReference type="PROSITE-ProRule" id="PRU00433"/>
    </source>
</evidence>
<dbReference type="SUPFAM" id="SSF46626">
    <property type="entry name" value="Cytochrome c"/>
    <property type="match status" value="1"/>
</dbReference>
<dbReference type="GO" id="GO:0009055">
    <property type="term" value="F:electron transfer activity"/>
    <property type="evidence" value="ECO:0007669"/>
    <property type="project" value="InterPro"/>
</dbReference>
<evidence type="ECO:0000259" key="5">
    <source>
        <dbReference type="PROSITE" id="PS51007"/>
    </source>
</evidence>
<keyword evidence="3 4" id="KW-0408">Iron</keyword>